<dbReference type="Gene3D" id="1.20.1270.90">
    <property type="entry name" value="AF1782-like"/>
    <property type="match status" value="1"/>
</dbReference>
<dbReference type="RefSeq" id="WP_310766629.1">
    <property type="nucleotide sequence ID" value="NZ_CP134050.1"/>
</dbReference>
<dbReference type="Proteomes" id="UP001256827">
    <property type="component" value="Chromosome"/>
</dbReference>
<dbReference type="Gene3D" id="2.60.40.1220">
    <property type="match status" value="1"/>
</dbReference>
<accession>A0ABY9T7W5</accession>
<protein>
    <submittedName>
        <fullName evidence="3">Sugar-binding domain protein</fullName>
    </submittedName>
</protein>
<evidence type="ECO:0000313" key="3">
    <source>
        <dbReference type="EMBL" id="WNC14488.1"/>
    </source>
</evidence>
<evidence type="ECO:0000256" key="1">
    <source>
        <dbReference type="ARBA" id="ARBA00022729"/>
    </source>
</evidence>
<gene>
    <name evidence="3" type="ORF">RGB73_28135</name>
</gene>
<feature type="coiled-coil region" evidence="2">
    <location>
        <begin position="811"/>
        <end position="859"/>
    </location>
</feature>
<name>A0ABY9T7W5_BREBE</name>
<organism evidence="3 4">
    <name type="scientific">Brevibacillus brevis</name>
    <name type="common">Bacillus brevis</name>
    <dbReference type="NCBI Taxonomy" id="1393"/>
    <lineage>
        <taxon>Bacteria</taxon>
        <taxon>Bacillati</taxon>
        <taxon>Bacillota</taxon>
        <taxon>Bacilli</taxon>
        <taxon>Bacillales</taxon>
        <taxon>Paenibacillaceae</taxon>
        <taxon>Brevibacillus</taxon>
    </lineage>
</organism>
<dbReference type="EMBL" id="CP134050">
    <property type="protein sequence ID" value="WNC14488.1"/>
    <property type="molecule type" value="Genomic_DNA"/>
</dbReference>
<keyword evidence="2" id="KW-0175">Coiled coil</keyword>
<sequence>MADFVKYDEDTKKFVVDADGNAVLNDGVTVKVTQLDETGKEIPKQVRGFKPVSGNSKALELVLHTRDAAGNLIKDNQLEDNKAVHVEITQPSSNGEKKAQADFILTDARKPEATSVVAQGLKTVVVKFSESVAEADIQLDGDLTKIANVKFNDFNQATLEDERDTVTVTTVDYLTAGIHSVQLSNIKDYAGLTDPKNISTNQTLDFAVEADPSVPNATVSVESPEQFRIAFNKEVNDFDLSDVRLQKLVKGQNGAADQWVDAHNEHLVLEQATKPKSEYVLELTKDWTKIYDTSKNNTNYYNDQYRLVIAKESVTNPANGKKNAEIILPLNFSGSALNTPDTASPVISGFEVVKAADAIKHFVVSMNEPVKLPNAATKDNAGNTAAQLQNPNENDADTGVPNPIIEFLGKDKDGNAVTIKGKVVEYTGDDKSDKKFIVNVADDQRKLEDIVKAGGDKNWTLVVRSISDDVGNTAASLTYNFKVDLAAATEVFMVKGSYQDGPYNGVKGYLNGKGKDTIVLDFTADVQYTGTIENAVNPSNYLLDGVKLPEDTKLTVSDSDNIPGVDIVTITLPDGTLSANHNNVITLSKSLKSTKGTKLTGEYEISFKAGLGVEPADADAAKAVDNQIAALPATITLADEQKVVDARAEFDKLSDAQKALVKNIATLEAAEKTIADLKKAEGDAAANLKAAQDAVKAMETAVDADLTSEANLVAAEKAVADAEAAVAKVAAGSDKEYLAAKVTVAKKTVADARTKFNGDAAAALKAAQDAVEALETAAKADLTVENNLTAAEDALDDAKAKVAKVAAGADKTALEEKVAAAEKTVTDARKAFDDLAAAKTALNNAIEAAQSKYDAANEGTNPGDYATGSKAEFKTAIDAAKSVLDDAASTKGQLDKAKEDLATAEATFDGKKIS</sequence>
<proteinExistence type="predicted"/>
<reference evidence="3 4" key="1">
    <citation type="submission" date="2023-09" db="EMBL/GenBank/DDBJ databases">
        <title>Complete Genome and Methylome dissection of Bacillus brevis NEB573 original source of BbsI restriction endonuclease.</title>
        <authorList>
            <person name="Fomenkov A."/>
            <person name="Roberts R.D."/>
        </authorList>
    </citation>
    <scope>NUCLEOTIDE SEQUENCE [LARGE SCALE GENOMIC DNA]</scope>
    <source>
        <strain evidence="3 4">NEB573</strain>
    </source>
</reference>
<keyword evidence="4" id="KW-1185">Reference proteome</keyword>
<evidence type="ECO:0000313" key="4">
    <source>
        <dbReference type="Proteomes" id="UP001256827"/>
    </source>
</evidence>
<evidence type="ECO:0000256" key="2">
    <source>
        <dbReference type="SAM" id="Coils"/>
    </source>
</evidence>
<keyword evidence="1" id="KW-0732">Signal</keyword>
<dbReference type="InterPro" id="IPR014755">
    <property type="entry name" value="Cu-Rt/internalin_Ig-like"/>
</dbReference>